<keyword evidence="2" id="KW-0645">Protease</keyword>
<name>A0A1I6CV88_9PSEU</name>
<gene>
    <name evidence="2" type="ORF">SAMN04488564_101400</name>
</gene>
<protein>
    <submittedName>
        <fullName evidence="2">ATP-dependent Clp protease adaptor protein ClpS</fullName>
    </submittedName>
</protein>
<accession>A0A1I6CV88</accession>
<evidence type="ECO:0000313" key="2">
    <source>
        <dbReference type="EMBL" id="SFQ97155.1"/>
    </source>
</evidence>
<sequence length="70" mass="7709">MHNDDINTFALVHYVLRTVCGHDDARARAKTMEIHLSGRSVLGDYDRASAEAMALRLVRLGVRATADGAR</sequence>
<dbReference type="Proteomes" id="UP000198583">
    <property type="component" value="Unassembled WGS sequence"/>
</dbReference>
<dbReference type="AlphaFoldDB" id="A0A1I6CV88"/>
<organism evidence="2 3">
    <name type="scientific">Lentzea waywayandensis</name>
    <dbReference type="NCBI Taxonomy" id="84724"/>
    <lineage>
        <taxon>Bacteria</taxon>
        <taxon>Bacillati</taxon>
        <taxon>Actinomycetota</taxon>
        <taxon>Actinomycetes</taxon>
        <taxon>Pseudonocardiales</taxon>
        <taxon>Pseudonocardiaceae</taxon>
        <taxon>Lentzea</taxon>
    </lineage>
</organism>
<dbReference type="GO" id="GO:0006508">
    <property type="term" value="P:proteolysis"/>
    <property type="evidence" value="ECO:0007669"/>
    <property type="project" value="UniProtKB-KW"/>
</dbReference>
<evidence type="ECO:0000313" key="3">
    <source>
        <dbReference type="Proteomes" id="UP000198583"/>
    </source>
</evidence>
<dbReference type="GO" id="GO:0008233">
    <property type="term" value="F:peptidase activity"/>
    <property type="evidence" value="ECO:0007669"/>
    <property type="project" value="UniProtKB-KW"/>
</dbReference>
<dbReference type="InterPro" id="IPR014719">
    <property type="entry name" value="Ribosomal_bL12_C/ClpS-like"/>
</dbReference>
<reference evidence="3" key="1">
    <citation type="submission" date="2016-10" db="EMBL/GenBank/DDBJ databases">
        <authorList>
            <person name="Varghese N."/>
            <person name="Submissions S."/>
        </authorList>
    </citation>
    <scope>NUCLEOTIDE SEQUENCE [LARGE SCALE GENOMIC DNA]</scope>
    <source>
        <strain evidence="3">DSM 44232</strain>
    </source>
</reference>
<keyword evidence="2" id="KW-0378">Hydrolase</keyword>
<dbReference type="SUPFAM" id="SSF54736">
    <property type="entry name" value="ClpS-like"/>
    <property type="match status" value="1"/>
</dbReference>
<dbReference type="GO" id="GO:0030163">
    <property type="term" value="P:protein catabolic process"/>
    <property type="evidence" value="ECO:0007669"/>
    <property type="project" value="InterPro"/>
</dbReference>
<dbReference type="Gene3D" id="3.30.1390.10">
    <property type="match status" value="1"/>
</dbReference>
<evidence type="ECO:0000259" key="1">
    <source>
        <dbReference type="Pfam" id="PF02617"/>
    </source>
</evidence>
<feature type="domain" description="Adaptor protein ClpS core" evidence="1">
    <location>
        <begin position="1"/>
        <end position="57"/>
    </location>
</feature>
<dbReference type="STRING" id="84724.SAMN04488564_101400"/>
<dbReference type="InterPro" id="IPR003769">
    <property type="entry name" value="ClpS_core"/>
</dbReference>
<dbReference type="EMBL" id="FOYL01000001">
    <property type="protein sequence ID" value="SFQ97155.1"/>
    <property type="molecule type" value="Genomic_DNA"/>
</dbReference>
<dbReference type="Pfam" id="PF02617">
    <property type="entry name" value="ClpS"/>
    <property type="match status" value="1"/>
</dbReference>
<proteinExistence type="predicted"/>
<keyword evidence="3" id="KW-1185">Reference proteome</keyword>